<accession>A0A366FP04</accession>
<proteinExistence type="predicted"/>
<dbReference type="AlphaFoldDB" id="A0A366FP04"/>
<gene>
    <name evidence="1" type="ORF">DFR50_107136</name>
</gene>
<sequence>MTSNLFAVMKLLESRGAYFDVRRLSPSDVTLLVTLVGRRVEIRVDEDDTIDVCVFEGDEAVELGMEAVLRALDEDTPWPMRRPPRDESVVATMLANDALVSAQTALVLFRAVVAERRGADVLAAQEPIRVEDGRNLWSVVGAGGIAMSITKLDGAIVSLTG</sequence>
<protein>
    <submittedName>
        <fullName evidence="1">Uncharacterized protein</fullName>
    </submittedName>
</protein>
<evidence type="ECO:0000313" key="2">
    <source>
        <dbReference type="Proteomes" id="UP000253529"/>
    </source>
</evidence>
<reference evidence="1 2" key="1">
    <citation type="submission" date="2018-06" db="EMBL/GenBank/DDBJ databases">
        <title>Genomic Encyclopedia of Type Strains, Phase IV (KMG-IV): sequencing the most valuable type-strain genomes for metagenomic binning, comparative biology and taxonomic classification.</title>
        <authorList>
            <person name="Goeker M."/>
        </authorList>
    </citation>
    <scope>NUCLEOTIDE SEQUENCE [LARGE SCALE GENOMIC DNA]</scope>
    <source>
        <strain evidence="1 2">DSM 24875</strain>
    </source>
</reference>
<dbReference type="RefSeq" id="WP_210208833.1">
    <property type="nucleotide sequence ID" value="NZ_QNRK01000007.1"/>
</dbReference>
<keyword evidence="2" id="KW-1185">Reference proteome</keyword>
<dbReference type="Proteomes" id="UP000253529">
    <property type="component" value="Unassembled WGS sequence"/>
</dbReference>
<comment type="caution">
    <text evidence="1">The sequence shown here is derived from an EMBL/GenBank/DDBJ whole genome shotgun (WGS) entry which is preliminary data.</text>
</comment>
<evidence type="ECO:0000313" key="1">
    <source>
        <dbReference type="EMBL" id="RBP15866.1"/>
    </source>
</evidence>
<dbReference type="EMBL" id="QNRK01000007">
    <property type="protein sequence ID" value="RBP15866.1"/>
    <property type="molecule type" value="Genomic_DNA"/>
</dbReference>
<name>A0A366FP04_9HYPH</name>
<organism evidence="1 2">
    <name type="scientific">Roseiarcus fermentans</name>
    <dbReference type="NCBI Taxonomy" id="1473586"/>
    <lineage>
        <taxon>Bacteria</taxon>
        <taxon>Pseudomonadati</taxon>
        <taxon>Pseudomonadota</taxon>
        <taxon>Alphaproteobacteria</taxon>
        <taxon>Hyphomicrobiales</taxon>
        <taxon>Roseiarcaceae</taxon>
        <taxon>Roseiarcus</taxon>
    </lineage>
</organism>